<dbReference type="PROSITE" id="PS50011">
    <property type="entry name" value="PROTEIN_KINASE_DOM"/>
    <property type="match status" value="1"/>
</dbReference>
<dbReference type="PROSITE" id="PS00108">
    <property type="entry name" value="PROTEIN_KINASE_ST"/>
    <property type="match status" value="1"/>
</dbReference>
<evidence type="ECO:0000256" key="9">
    <source>
        <dbReference type="SAM" id="MobiDB-lite"/>
    </source>
</evidence>
<dbReference type="GO" id="GO:0005524">
    <property type="term" value="F:ATP binding"/>
    <property type="evidence" value="ECO:0007669"/>
    <property type="project" value="UniProtKB-KW"/>
</dbReference>
<feature type="domain" description="Protein kinase" evidence="10">
    <location>
        <begin position="25"/>
        <end position="292"/>
    </location>
</feature>
<dbReference type="EMBL" id="CP014859">
    <property type="protein sequence ID" value="AOS65101.1"/>
    <property type="molecule type" value="Genomic_DNA"/>
</dbReference>
<comment type="catalytic activity">
    <reaction evidence="8">
        <text>L-seryl-[protein] + ATP = O-phospho-L-seryl-[protein] + ADP + H(+)</text>
        <dbReference type="Rhea" id="RHEA:17989"/>
        <dbReference type="Rhea" id="RHEA-COMP:9863"/>
        <dbReference type="Rhea" id="RHEA-COMP:11604"/>
        <dbReference type="ChEBI" id="CHEBI:15378"/>
        <dbReference type="ChEBI" id="CHEBI:29999"/>
        <dbReference type="ChEBI" id="CHEBI:30616"/>
        <dbReference type="ChEBI" id="CHEBI:83421"/>
        <dbReference type="ChEBI" id="CHEBI:456216"/>
        <dbReference type="EC" id="2.7.11.1"/>
    </reaction>
</comment>
<feature type="domain" description="PASTA" evidence="11">
    <location>
        <begin position="515"/>
        <end position="583"/>
    </location>
</feature>
<organism evidence="12 13">
    <name type="scientific">Actinoalloteichus hymeniacidonis</name>
    <dbReference type="NCBI Taxonomy" id="340345"/>
    <lineage>
        <taxon>Bacteria</taxon>
        <taxon>Bacillati</taxon>
        <taxon>Actinomycetota</taxon>
        <taxon>Actinomycetes</taxon>
        <taxon>Pseudonocardiales</taxon>
        <taxon>Pseudonocardiaceae</taxon>
        <taxon>Actinoalloteichus</taxon>
    </lineage>
</organism>
<keyword evidence="5 12" id="KW-0418">Kinase</keyword>
<dbReference type="InterPro" id="IPR008271">
    <property type="entry name" value="Ser/Thr_kinase_AS"/>
</dbReference>
<protein>
    <recommendedName>
        <fullName evidence="1">non-specific serine/threonine protein kinase</fullName>
        <ecNumber evidence="1">2.7.11.1</ecNumber>
    </recommendedName>
</protein>
<keyword evidence="3 12" id="KW-0808">Transferase</keyword>
<accession>A0AAC9N0P1</accession>
<dbReference type="PANTHER" id="PTHR43289">
    <property type="entry name" value="MITOGEN-ACTIVATED PROTEIN KINASE KINASE KINASE 20-RELATED"/>
    <property type="match status" value="1"/>
</dbReference>
<feature type="compositionally biased region" description="Basic residues" evidence="9">
    <location>
        <begin position="406"/>
        <end position="415"/>
    </location>
</feature>
<dbReference type="CDD" id="cd14014">
    <property type="entry name" value="STKc_PknB_like"/>
    <property type="match status" value="1"/>
</dbReference>
<dbReference type="Proteomes" id="UP000095210">
    <property type="component" value="Chromosome"/>
</dbReference>
<evidence type="ECO:0000256" key="7">
    <source>
        <dbReference type="ARBA" id="ARBA00047899"/>
    </source>
</evidence>
<dbReference type="InterPro" id="IPR005543">
    <property type="entry name" value="PASTA_dom"/>
</dbReference>
<dbReference type="Gene3D" id="3.30.10.20">
    <property type="match status" value="3"/>
</dbReference>
<evidence type="ECO:0000256" key="2">
    <source>
        <dbReference type="ARBA" id="ARBA00022527"/>
    </source>
</evidence>
<sequence length="713" mass="74816">MGLRTIAGVNRREAHVIGTTLEGRYRIDSVLARGGMSVVYRGVDLRLDRPIAVKVMDQRFSGDADFVRRFELEARSAARIHHSSVVAVHDQGVDHTSGGEQVFLVMELVDGGTLRDLLRSQGTLSPAVALSVLEPVLSALDSAHRAGMVHRDVKPENILISRDGVVKVADFGLVRALADAKTTSDSVILGTVDYLAPEQVTTGETDARGDVYAAGVVLYELLTGAPPFTGDTPFSTAYRHVNDRVPAPSERVAEVPAAMDALVLAATRREQEERPADAAALLARLRETRATLGLSSVAVPGVVPPAGPTSAAPGSAAGADDGTIVTQAVGGLPPESPNPASGIDGPTVRTPLPAGGPAPARPPGHRATQALSRNELPGGPNDAAAGNAAHAAHLGGLGDRGDRGNRGRRGRRGKPGGKAGGLFSKASTRLIAMGVVLVLALLLWWWNSAQWTSVPALAGMEVEEAEDSLTAAELDARLVHVPHNDIAAGVVIDSAPDQGRRIRRGDDVRVRVSSGLPTVPEITPGISPDEATTQIEDAELEVAIDEELAEHSAEVEEGAVIRTEPGAGTELEIDSTVTLILSLGPPPVPVPDVAGSSRDEAFAAIREAGFEPYELEAEFSESVDGGDVIRTDPPAETLIETPGTRIGVVLSNTIIAPYVTGDRLRDVRQTIEDLGLELEVQQFFGGDNARIVGQFPPSGTRLRPGDVFTVNTF</sequence>
<feature type="domain" description="PASTA" evidence="11">
    <location>
        <begin position="584"/>
        <end position="652"/>
    </location>
</feature>
<comment type="catalytic activity">
    <reaction evidence="7">
        <text>L-threonyl-[protein] + ATP = O-phospho-L-threonyl-[protein] + ADP + H(+)</text>
        <dbReference type="Rhea" id="RHEA:46608"/>
        <dbReference type="Rhea" id="RHEA-COMP:11060"/>
        <dbReference type="Rhea" id="RHEA-COMP:11605"/>
        <dbReference type="ChEBI" id="CHEBI:15378"/>
        <dbReference type="ChEBI" id="CHEBI:30013"/>
        <dbReference type="ChEBI" id="CHEBI:30616"/>
        <dbReference type="ChEBI" id="CHEBI:61977"/>
        <dbReference type="ChEBI" id="CHEBI:456216"/>
        <dbReference type="EC" id="2.7.11.1"/>
    </reaction>
</comment>
<dbReference type="AlphaFoldDB" id="A0AAC9N0P1"/>
<dbReference type="Pfam" id="PF03793">
    <property type="entry name" value="PASTA"/>
    <property type="match status" value="4"/>
</dbReference>
<dbReference type="EC" id="2.7.11.1" evidence="1"/>
<dbReference type="KEGG" id="ahm:TL08_21570"/>
<gene>
    <name evidence="12" type="ORF">TL08_21570</name>
</gene>
<evidence type="ECO:0000313" key="13">
    <source>
        <dbReference type="Proteomes" id="UP000095210"/>
    </source>
</evidence>
<keyword evidence="2" id="KW-0723">Serine/threonine-protein kinase</keyword>
<name>A0AAC9N0P1_9PSEU</name>
<dbReference type="FunFam" id="3.30.200.20:FF:000035">
    <property type="entry name" value="Serine/threonine protein kinase Stk1"/>
    <property type="match status" value="1"/>
</dbReference>
<dbReference type="GO" id="GO:0004674">
    <property type="term" value="F:protein serine/threonine kinase activity"/>
    <property type="evidence" value="ECO:0007669"/>
    <property type="project" value="UniProtKB-KW"/>
</dbReference>
<dbReference type="InterPro" id="IPR011009">
    <property type="entry name" value="Kinase-like_dom_sf"/>
</dbReference>
<evidence type="ECO:0000256" key="6">
    <source>
        <dbReference type="ARBA" id="ARBA00022840"/>
    </source>
</evidence>
<feature type="domain" description="PASTA" evidence="11">
    <location>
        <begin position="653"/>
        <end position="713"/>
    </location>
</feature>
<evidence type="ECO:0000256" key="4">
    <source>
        <dbReference type="ARBA" id="ARBA00022741"/>
    </source>
</evidence>
<dbReference type="PROSITE" id="PS51178">
    <property type="entry name" value="PASTA"/>
    <property type="match status" value="4"/>
</dbReference>
<keyword evidence="4" id="KW-0547">Nucleotide-binding</keyword>
<evidence type="ECO:0000256" key="5">
    <source>
        <dbReference type="ARBA" id="ARBA00022777"/>
    </source>
</evidence>
<keyword evidence="6" id="KW-0067">ATP-binding</keyword>
<dbReference type="SUPFAM" id="SSF56112">
    <property type="entry name" value="Protein kinase-like (PK-like)"/>
    <property type="match status" value="1"/>
</dbReference>
<dbReference type="PANTHER" id="PTHR43289:SF34">
    <property type="entry name" value="SERINE_THREONINE-PROTEIN KINASE YBDM-RELATED"/>
    <property type="match status" value="1"/>
</dbReference>
<evidence type="ECO:0000259" key="11">
    <source>
        <dbReference type="PROSITE" id="PS51178"/>
    </source>
</evidence>
<reference evidence="13" key="1">
    <citation type="submission" date="2016-03" db="EMBL/GenBank/DDBJ databases">
        <title>Complete genome sequence of the type strain Actinoalloteichus hymeniacidonis DSM 45092.</title>
        <authorList>
            <person name="Schaffert L."/>
            <person name="Albersmeier A."/>
            <person name="Winkler A."/>
            <person name="Kalinowski J."/>
            <person name="Zotchev S."/>
            <person name="Ruckert C."/>
        </authorList>
    </citation>
    <scope>NUCLEOTIDE SEQUENCE [LARGE SCALE GENOMIC DNA]</scope>
    <source>
        <strain evidence="13">HPA177(T) (DSM 45092(T))</strain>
    </source>
</reference>
<dbReference type="Pfam" id="PF00069">
    <property type="entry name" value="Pkinase"/>
    <property type="match status" value="1"/>
</dbReference>
<proteinExistence type="predicted"/>
<feature type="domain" description="PASTA" evidence="11">
    <location>
        <begin position="448"/>
        <end position="514"/>
    </location>
</feature>
<evidence type="ECO:0000256" key="8">
    <source>
        <dbReference type="ARBA" id="ARBA00048679"/>
    </source>
</evidence>
<evidence type="ECO:0000256" key="1">
    <source>
        <dbReference type="ARBA" id="ARBA00012513"/>
    </source>
</evidence>
<dbReference type="Gene3D" id="1.10.510.10">
    <property type="entry name" value="Transferase(Phosphotransferase) domain 1"/>
    <property type="match status" value="1"/>
</dbReference>
<dbReference type="Gene3D" id="3.30.200.20">
    <property type="entry name" value="Phosphorylase Kinase, domain 1"/>
    <property type="match status" value="1"/>
</dbReference>
<evidence type="ECO:0000259" key="10">
    <source>
        <dbReference type="PROSITE" id="PS50011"/>
    </source>
</evidence>
<dbReference type="GO" id="GO:0045717">
    <property type="term" value="P:negative regulation of fatty acid biosynthetic process"/>
    <property type="evidence" value="ECO:0007669"/>
    <property type="project" value="UniProtKB-ARBA"/>
</dbReference>
<evidence type="ECO:0000256" key="3">
    <source>
        <dbReference type="ARBA" id="ARBA00022679"/>
    </source>
</evidence>
<feature type="compositionally biased region" description="Low complexity" evidence="9">
    <location>
        <begin position="376"/>
        <end position="394"/>
    </location>
</feature>
<dbReference type="FunFam" id="1.10.510.10:FF:000021">
    <property type="entry name" value="Serine/threonine protein kinase"/>
    <property type="match status" value="1"/>
</dbReference>
<evidence type="ECO:0000313" key="12">
    <source>
        <dbReference type="EMBL" id="AOS65101.1"/>
    </source>
</evidence>
<feature type="region of interest" description="Disordered" evidence="9">
    <location>
        <begin position="326"/>
        <end position="422"/>
    </location>
</feature>
<dbReference type="SMART" id="SM00740">
    <property type="entry name" value="PASTA"/>
    <property type="match status" value="4"/>
</dbReference>
<dbReference type="CDD" id="cd06577">
    <property type="entry name" value="PASTA_pknB"/>
    <property type="match status" value="3"/>
</dbReference>
<keyword evidence="13" id="KW-1185">Reference proteome</keyword>
<dbReference type="SMART" id="SM00220">
    <property type="entry name" value="S_TKc"/>
    <property type="match status" value="1"/>
</dbReference>
<dbReference type="InterPro" id="IPR000719">
    <property type="entry name" value="Prot_kinase_dom"/>
</dbReference>